<evidence type="ECO:0000313" key="6">
    <source>
        <dbReference type="EMBL" id="GGB74967.1"/>
    </source>
</evidence>
<feature type="domain" description="ABC transporter" evidence="5">
    <location>
        <begin position="17"/>
        <end position="254"/>
    </location>
</feature>
<gene>
    <name evidence="6" type="ORF">GCM10010833_32740</name>
</gene>
<keyword evidence="7" id="KW-1185">Reference proteome</keyword>
<dbReference type="PROSITE" id="PS00211">
    <property type="entry name" value="ABC_TRANSPORTER_1"/>
    <property type="match status" value="1"/>
</dbReference>
<evidence type="ECO:0000313" key="7">
    <source>
        <dbReference type="Proteomes" id="UP000614261"/>
    </source>
</evidence>
<evidence type="ECO:0000256" key="3">
    <source>
        <dbReference type="ARBA" id="ARBA00022840"/>
    </source>
</evidence>
<keyword evidence="2" id="KW-0547">Nucleotide-binding</keyword>
<evidence type="ECO:0000256" key="1">
    <source>
        <dbReference type="ARBA" id="ARBA00022448"/>
    </source>
</evidence>
<dbReference type="PANTHER" id="PTHR42781">
    <property type="entry name" value="SPERMIDINE/PUTRESCINE IMPORT ATP-BINDING PROTEIN POTA"/>
    <property type="match status" value="1"/>
</dbReference>
<dbReference type="InterPro" id="IPR027417">
    <property type="entry name" value="P-loop_NTPase"/>
</dbReference>
<organism evidence="6 7">
    <name type="scientific">Blastomonas aquatica</name>
    <dbReference type="NCBI Taxonomy" id="1510276"/>
    <lineage>
        <taxon>Bacteria</taxon>
        <taxon>Pseudomonadati</taxon>
        <taxon>Pseudomonadota</taxon>
        <taxon>Alphaproteobacteria</taxon>
        <taxon>Sphingomonadales</taxon>
        <taxon>Sphingomonadaceae</taxon>
        <taxon>Blastomonas</taxon>
    </lineage>
</organism>
<dbReference type="Proteomes" id="UP000614261">
    <property type="component" value="Unassembled WGS sequence"/>
</dbReference>
<comment type="caution">
    <text evidence="6">The sequence shown here is derived from an EMBL/GenBank/DDBJ whole genome shotgun (WGS) entry which is preliminary data.</text>
</comment>
<dbReference type="InterPro" id="IPR003593">
    <property type="entry name" value="AAA+_ATPase"/>
</dbReference>
<feature type="compositionally biased region" description="Low complexity" evidence="4">
    <location>
        <begin position="261"/>
        <end position="278"/>
    </location>
</feature>
<keyword evidence="1" id="KW-0813">Transport</keyword>
<proteinExistence type="predicted"/>
<protein>
    <submittedName>
        <fullName evidence="6">ABC transporter ATP-binding protein</fullName>
    </submittedName>
</protein>
<dbReference type="PROSITE" id="PS50893">
    <property type="entry name" value="ABC_TRANSPORTER_2"/>
    <property type="match status" value="1"/>
</dbReference>
<evidence type="ECO:0000256" key="2">
    <source>
        <dbReference type="ARBA" id="ARBA00022741"/>
    </source>
</evidence>
<dbReference type="PANTHER" id="PTHR42781:SF8">
    <property type="entry name" value="BICARBONATE TRANSPORT ATP-BINDING PROTEIN CMPC"/>
    <property type="match status" value="1"/>
</dbReference>
<dbReference type="InterPro" id="IPR003439">
    <property type="entry name" value="ABC_transporter-like_ATP-bd"/>
</dbReference>
<evidence type="ECO:0000259" key="5">
    <source>
        <dbReference type="PROSITE" id="PS50893"/>
    </source>
</evidence>
<dbReference type="InterPro" id="IPR050093">
    <property type="entry name" value="ABC_SmlMolc_Importer"/>
</dbReference>
<dbReference type="EMBL" id="BMGD01000007">
    <property type="protein sequence ID" value="GGB74967.1"/>
    <property type="molecule type" value="Genomic_DNA"/>
</dbReference>
<dbReference type="GO" id="GO:0005524">
    <property type="term" value="F:ATP binding"/>
    <property type="evidence" value="ECO:0007669"/>
    <property type="project" value="UniProtKB-KW"/>
</dbReference>
<dbReference type="InterPro" id="IPR017871">
    <property type="entry name" value="ABC_transporter-like_CS"/>
</dbReference>
<dbReference type="SUPFAM" id="SSF52540">
    <property type="entry name" value="P-loop containing nucleoside triphosphate hydrolases"/>
    <property type="match status" value="1"/>
</dbReference>
<sequence length="278" mass="30096">MSAVATSIPGPIPGPILSLQNVWVEYGDKIVLEKVDLDIAAGSFVSIVGPSGAGKSSLLRIILGQERPTRGKIELDGAPLAPECGPDRGVVFQRYSVFPHLSALDNTVFGLECEQAPLSARLFGSAKRAAKAQATEMLAAVGLADSMHQFPAQLSGGMQQRLAIAQALIKRPRILLLDEPFGALDPGIRADMHKLILSLWRDYQLTIIMVTHDIREAFTLGTRVLALDKRRHDPHAPHRFGATAVYDIALRKDPEPEPEPEQTSQPPSEAPPQLQESA</sequence>
<keyword evidence="3 6" id="KW-0067">ATP-binding</keyword>
<dbReference type="Pfam" id="PF00005">
    <property type="entry name" value="ABC_tran"/>
    <property type="match status" value="1"/>
</dbReference>
<feature type="region of interest" description="Disordered" evidence="4">
    <location>
        <begin position="251"/>
        <end position="278"/>
    </location>
</feature>
<dbReference type="SMART" id="SM00382">
    <property type="entry name" value="AAA"/>
    <property type="match status" value="1"/>
</dbReference>
<evidence type="ECO:0000256" key="4">
    <source>
        <dbReference type="SAM" id="MobiDB-lite"/>
    </source>
</evidence>
<dbReference type="CDD" id="cd03293">
    <property type="entry name" value="ABC_NrtD_SsuB_transporters"/>
    <property type="match status" value="1"/>
</dbReference>
<accession>A0ABQ1JUM1</accession>
<dbReference type="Gene3D" id="3.40.50.300">
    <property type="entry name" value="P-loop containing nucleotide triphosphate hydrolases"/>
    <property type="match status" value="1"/>
</dbReference>
<reference evidence="7" key="1">
    <citation type="journal article" date="2019" name="Int. J. Syst. Evol. Microbiol.">
        <title>The Global Catalogue of Microorganisms (GCM) 10K type strain sequencing project: providing services to taxonomists for standard genome sequencing and annotation.</title>
        <authorList>
            <consortium name="The Broad Institute Genomics Platform"/>
            <consortium name="The Broad Institute Genome Sequencing Center for Infectious Disease"/>
            <person name="Wu L."/>
            <person name="Ma J."/>
        </authorList>
    </citation>
    <scope>NUCLEOTIDE SEQUENCE [LARGE SCALE GENOMIC DNA]</scope>
    <source>
        <strain evidence="7">CGMCC 1.12851</strain>
    </source>
</reference>
<name>A0ABQ1JUM1_9SPHN</name>